<name>F1KC47_9BACL</name>
<accession>F1KC47</accession>
<dbReference type="PRO" id="PR:F1KC47"/>
<gene>
    <name evidence="1" type="primary">claIR</name>
</gene>
<evidence type="ECO:0000313" key="1">
    <source>
        <dbReference type="EMBL" id="ADX97300.1"/>
    </source>
</evidence>
<sequence length="359" mass="41589">MTYLILRRQQRMKNSAQMIKDNIMKEQLTIYHEIEVGDPEFWYSTEQMEELLNEALQGTDLNGMALRTRSKFVKVKICEAFGYQVPKSFKKTQPRFLSQKFDVYNQKSNNLQIWNEEISPSRRYVLIKISFDDIITQVKVVTGDVLATLDSTGTLTQKYQAKYAGVHERKATLLSECDTDFIQSITQSYNSFDEFTAPDTNPKEDELMGIDEIFDKLKDLIGTKIPYIGATQERNRGGHLHKMICDALGYNNFKENGQFPDIKHQLLEVKLQTSETIDLGLFTPNSYELLDIPQLNNESISMLDVRYAIFYGDVIEDTITITHFYLVTGEDFFTYFKPFGGKGINKKIQIPLNEEFWNL</sequence>
<dbReference type="AlphaFoldDB" id="F1KC47"/>
<dbReference type="EMBL" id="JF323047">
    <property type="protein sequence ID" value="ADX97300.1"/>
    <property type="molecule type" value="Genomic_DNA"/>
</dbReference>
<dbReference type="REBASE" id="716">
    <property type="entry name" value="ClaI"/>
</dbReference>
<protein>
    <submittedName>
        <fullName evidence="1">ClaI</fullName>
    </submittedName>
</protein>
<reference evidence="1" key="1">
    <citation type="submission" date="2011-02" db="EMBL/GenBank/DDBJ databases">
        <title>ClaI RM system.</title>
        <authorList>
            <person name="Slatko B.E."/>
            <person name="Jack W.E."/>
        </authorList>
    </citation>
    <scope>NUCLEOTIDE SEQUENCE</scope>
    <source>
        <strain evidence="1">L</strain>
    </source>
</reference>
<proteinExistence type="predicted"/>
<organism evidence="1">
    <name type="scientific">Caryophanon latum</name>
    <dbReference type="NCBI Taxonomy" id="33977"/>
    <lineage>
        <taxon>Bacteria</taxon>
        <taxon>Bacillati</taxon>
        <taxon>Bacillota</taxon>
        <taxon>Bacilli</taxon>
        <taxon>Bacillales</taxon>
        <taxon>Caryophanaceae</taxon>
        <taxon>Caryophanon</taxon>
    </lineage>
</organism>